<keyword evidence="4" id="KW-0560">Oxidoreductase</keyword>
<evidence type="ECO:0000256" key="2">
    <source>
        <dbReference type="ARBA" id="ARBA00022630"/>
    </source>
</evidence>
<dbReference type="Proteomes" id="UP000308953">
    <property type="component" value="Unassembled WGS sequence"/>
</dbReference>
<protein>
    <submittedName>
        <fullName evidence="6">FAD/NAD(P)-binding domain-containing protein</fullName>
    </submittedName>
</protein>
<keyword evidence="3" id="KW-0274">FAD</keyword>
<dbReference type="AlphaFoldDB" id="A0A4S9EN62"/>
<dbReference type="InterPro" id="IPR036188">
    <property type="entry name" value="FAD/NAD-bd_sf"/>
</dbReference>
<evidence type="ECO:0000313" key="6">
    <source>
        <dbReference type="EMBL" id="THX36091.1"/>
    </source>
</evidence>
<evidence type="ECO:0000313" key="7">
    <source>
        <dbReference type="Proteomes" id="UP000308953"/>
    </source>
</evidence>
<keyword evidence="2" id="KW-0285">Flavoprotein</keyword>
<accession>A0A4S9EN62</accession>
<dbReference type="SUPFAM" id="SSF51905">
    <property type="entry name" value="FAD/NAD(P)-binding domain"/>
    <property type="match status" value="1"/>
</dbReference>
<dbReference type="InterPro" id="IPR002938">
    <property type="entry name" value="FAD-bd"/>
</dbReference>
<evidence type="ECO:0000256" key="3">
    <source>
        <dbReference type="ARBA" id="ARBA00022827"/>
    </source>
</evidence>
<comment type="cofactor">
    <cofactor evidence="1">
        <name>FAD</name>
        <dbReference type="ChEBI" id="CHEBI:57692"/>
    </cofactor>
</comment>
<sequence length="385" mass="43110">MNNSQWRPGKRVAIVGGGPGGVSAALGFISRGYDVRIYERRSDCKPIGGGVLLATPKINKAMSVRKSHSTMKSRSVWGSKAGTTACYDLEASQRFSERVPEGVIRPNHNFIAYKELHEEDEVEIEFEGGHTCRTDILVAADGIRSGVARQAFGDPQLFHTGIRVYLAWCDQLPDIPPACGALNHSKEHQASFFPMLHDGKAGYEWWLVEPSYNGKPLPSDIEAHVRNILGTFADPLPRFADATNFDTQVYRWEVYNRPSLKKWSAGRVVGLGDAVHPVSPYAAYGMGMAIEDGYYLARSLESVDLRDIKAVNAGFEIFEGHRVNYVNHNVEFARFLGKFFHNLPYPLAWVRDLVLDYTPILQWILSKEYIDMAELSTATLRELEV</sequence>
<reference evidence="6 7" key="1">
    <citation type="submission" date="2018-10" db="EMBL/GenBank/DDBJ databases">
        <title>Fifty Aureobasidium pullulans genomes reveal a recombining polyextremotolerant generalist.</title>
        <authorList>
            <person name="Gostincar C."/>
            <person name="Turk M."/>
            <person name="Zajc J."/>
            <person name="Gunde-Cimerman N."/>
        </authorList>
    </citation>
    <scope>NUCLEOTIDE SEQUENCE [LARGE SCALE GENOMIC DNA]</scope>
    <source>
        <strain evidence="6 7">EXF-9785</strain>
    </source>
</reference>
<feature type="domain" description="FAD-binding" evidence="5">
    <location>
        <begin position="127"/>
        <end position="303"/>
    </location>
</feature>
<evidence type="ECO:0000259" key="5">
    <source>
        <dbReference type="Pfam" id="PF01494"/>
    </source>
</evidence>
<evidence type="ECO:0000256" key="4">
    <source>
        <dbReference type="ARBA" id="ARBA00023002"/>
    </source>
</evidence>
<dbReference type="PRINTS" id="PR00420">
    <property type="entry name" value="RNGMNOXGNASE"/>
</dbReference>
<dbReference type="Pfam" id="PF01494">
    <property type="entry name" value="FAD_binding_3"/>
    <property type="match status" value="1"/>
</dbReference>
<organism evidence="6 7">
    <name type="scientific">Aureobasidium pullulans</name>
    <name type="common">Black yeast</name>
    <name type="synonym">Pullularia pullulans</name>
    <dbReference type="NCBI Taxonomy" id="5580"/>
    <lineage>
        <taxon>Eukaryota</taxon>
        <taxon>Fungi</taxon>
        <taxon>Dikarya</taxon>
        <taxon>Ascomycota</taxon>
        <taxon>Pezizomycotina</taxon>
        <taxon>Dothideomycetes</taxon>
        <taxon>Dothideomycetidae</taxon>
        <taxon>Dothideales</taxon>
        <taxon>Saccotheciaceae</taxon>
        <taxon>Aureobasidium</taxon>
    </lineage>
</organism>
<dbReference type="GO" id="GO:0071949">
    <property type="term" value="F:FAD binding"/>
    <property type="evidence" value="ECO:0007669"/>
    <property type="project" value="InterPro"/>
</dbReference>
<dbReference type="Gene3D" id="3.50.50.60">
    <property type="entry name" value="FAD/NAD(P)-binding domain"/>
    <property type="match status" value="1"/>
</dbReference>
<gene>
    <name evidence="6" type="ORF">D6D10_06970</name>
</gene>
<proteinExistence type="predicted"/>
<dbReference type="GO" id="GO:0016491">
    <property type="term" value="F:oxidoreductase activity"/>
    <property type="evidence" value="ECO:0007669"/>
    <property type="project" value="UniProtKB-KW"/>
</dbReference>
<comment type="caution">
    <text evidence="6">The sequence shown here is derived from an EMBL/GenBank/DDBJ whole genome shotgun (WGS) entry which is preliminary data.</text>
</comment>
<dbReference type="EMBL" id="QZAV01000185">
    <property type="protein sequence ID" value="THX36091.1"/>
    <property type="molecule type" value="Genomic_DNA"/>
</dbReference>
<evidence type="ECO:0000256" key="1">
    <source>
        <dbReference type="ARBA" id="ARBA00001974"/>
    </source>
</evidence>
<name>A0A4S9EN62_AURPU</name>
<dbReference type="PANTHER" id="PTHR46496:SF1">
    <property type="entry name" value="ZEAXANTHIN EPOXIDASE, CHLOROPLASTIC"/>
    <property type="match status" value="1"/>
</dbReference>
<dbReference type="PANTHER" id="PTHR46496">
    <property type="match status" value="1"/>
</dbReference>